<dbReference type="PANTHER" id="PTHR31896:SF64">
    <property type="entry name" value="TRICHOTHECENE 3-O-ACETYLTRANSFERASE"/>
    <property type="match status" value="1"/>
</dbReference>
<keyword evidence="2" id="KW-0012">Acyltransferase</keyword>
<keyword evidence="5" id="KW-1185">Reference proteome</keyword>
<protein>
    <recommendedName>
        <fullName evidence="3">Trichothecene 3-O-acetyltransferase-like N-terminal domain-containing protein</fullName>
    </recommendedName>
</protein>
<dbReference type="InterPro" id="IPR051283">
    <property type="entry name" value="Sec_Metabolite_Acyltrans"/>
</dbReference>
<evidence type="ECO:0000313" key="5">
    <source>
        <dbReference type="Proteomes" id="UP001146351"/>
    </source>
</evidence>
<dbReference type="InterPro" id="IPR054710">
    <property type="entry name" value="Tri101-like_N"/>
</dbReference>
<sequence>MPEDRTLVNDQIDVLGQQPFLYKLYTQLCLVFPVTDSSCHDMIVSTLTDGLATLSKNFPWLAGDVINEGAGDGITGTFRIVPSDRIPLVTRDLRHDTSAPTMRDLRTADFPCSMLDEKVLAPCLTLNLPGNTIGLAATAAPVFVVQVNFITGGLILTVVAQHNVMDMTGQGTIIGWLSKACKNEPFTTEELFIGNMDRSKTVDLLGESYEPGPEIAFQMVKPQKENTNDNASPYESSWAYVVFSERSLQALKSLATETKTLSSGFISTDDVVSSFIWKCVSRARVPRLQTHTKTLFARAVDVRQHMGVPLTYPGFLQSITYNKHTLQRVADAPLGAIASELRRQLDPAVVNLQYSVRALITFLARTPDKSKASVTACVNVPSDIMFSSWAKINTYELDFNLGLGKPEAVRRPMFAPFESLMYLMPKSPRGEMAVQMCLRDEDWERLKTDEEFIQYAKYVG</sequence>
<reference evidence="4" key="1">
    <citation type="submission" date="2022-11" db="EMBL/GenBank/DDBJ databases">
        <authorList>
            <person name="Petersen C."/>
        </authorList>
    </citation>
    <scope>NUCLEOTIDE SEQUENCE</scope>
    <source>
        <strain evidence="4">IBT 21917</strain>
    </source>
</reference>
<dbReference type="Gene3D" id="3.30.559.10">
    <property type="entry name" value="Chloramphenicol acetyltransferase-like domain"/>
    <property type="match status" value="2"/>
</dbReference>
<gene>
    <name evidence="4" type="ORF">N7492_006587</name>
</gene>
<feature type="domain" description="Trichothecene 3-O-acetyltransferase-like N-terminal" evidence="3">
    <location>
        <begin position="24"/>
        <end position="181"/>
    </location>
</feature>
<accession>A0A9W9LKI8</accession>
<organism evidence="4 5">
    <name type="scientific">Penicillium capsulatum</name>
    <dbReference type="NCBI Taxonomy" id="69766"/>
    <lineage>
        <taxon>Eukaryota</taxon>
        <taxon>Fungi</taxon>
        <taxon>Dikarya</taxon>
        <taxon>Ascomycota</taxon>
        <taxon>Pezizomycotina</taxon>
        <taxon>Eurotiomycetes</taxon>
        <taxon>Eurotiomycetidae</taxon>
        <taxon>Eurotiales</taxon>
        <taxon>Aspergillaceae</taxon>
        <taxon>Penicillium</taxon>
    </lineage>
</organism>
<proteinExistence type="predicted"/>
<keyword evidence="1" id="KW-0808">Transferase</keyword>
<dbReference type="Pfam" id="PF22664">
    <property type="entry name" value="TRI-like_N"/>
    <property type="match status" value="1"/>
</dbReference>
<dbReference type="GO" id="GO:0016746">
    <property type="term" value="F:acyltransferase activity"/>
    <property type="evidence" value="ECO:0007669"/>
    <property type="project" value="UniProtKB-KW"/>
</dbReference>
<dbReference type="OrthoDB" id="1862401at2759"/>
<evidence type="ECO:0000256" key="2">
    <source>
        <dbReference type="ARBA" id="ARBA00023315"/>
    </source>
</evidence>
<evidence type="ECO:0000256" key="1">
    <source>
        <dbReference type="ARBA" id="ARBA00022679"/>
    </source>
</evidence>
<dbReference type="InterPro" id="IPR023213">
    <property type="entry name" value="CAT-like_dom_sf"/>
</dbReference>
<dbReference type="EMBL" id="JAPQKO010000005">
    <property type="protein sequence ID" value="KAJ5161195.1"/>
    <property type="molecule type" value="Genomic_DNA"/>
</dbReference>
<name>A0A9W9LKI8_9EURO</name>
<dbReference type="PANTHER" id="PTHR31896">
    <property type="entry name" value="FAMILY REGULATORY PROTEIN, PUTATIVE (AFU_ORTHOLOGUE AFUA_3G14730)-RELATED"/>
    <property type="match status" value="1"/>
</dbReference>
<evidence type="ECO:0000259" key="3">
    <source>
        <dbReference type="Pfam" id="PF22664"/>
    </source>
</evidence>
<comment type="caution">
    <text evidence="4">The sequence shown here is derived from an EMBL/GenBank/DDBJ whole genome shotgun (WGS) entry which is preliminary data.</text>
</comment>
<evidence type="ECO:0000313" key="4">
    <source>
        <dbReference type="EMBL" id="KAJ5161195.1"/>
    </source>
</evidence>
<reference evidence="4" key="2">
    <citation type="journal article" date="2023" name="IMA Fungus">
        <title>Comparative genomic study of the Penicillium genus elucidates a diverse pangenome and 15 lateral gene transfer events.</title>
        <authorList>
            <person name="Petersen C."/>
            <person name="Sorensen T."/>
            <person name="Nielsen M.R."/>
            <person name="Sondergaard T.E."/>
            <person name="Sorensen J.L."/>
            <person name="Fitzpatrick D.A."/>
            <person name="Frisvad J.C."/>
            <person name="Nielsen K.L."/>
        </authorList>
    </citation>
    <scope>NUCLEOTIDE SEQUENCE</scope>
    <source>
        <strain evidence="4">IBT 21917</strain>
    </source>
</reference>
<dbReference type="Proteomes" id="UP001146351">
    <property type="component" value="Unassembled WGS sequence"/>
</dbReference>
<dbReference type="AlphaFoldDB" id="A0A9W9LKI8"/>